<dbReference type="InterPro" id="IPR050639">
    <property type="entry name" value="SSR_resolvase"/>
</dbReference>
<dbReference type="GO" id="GO:0003677">
    <property type="term" value="F:DNA binding"/>
    <property type="evidence" value="ECO:0007669"/>
    <property type="project" value="UniProtKB-KW"/>
</dbReference>
<keyword evidence="8" id="KW-1185">Reference proteome</keyword>
<dbReference type="AlphaFoldDB" id="A0AAV5B2Y3"/>
<sequence length="204" mass="23245">MDHRSFGYARVSSADQNLDRQLDAFAELGLDAVYEDKASGKDFDRPGWRRLKRRLRAGDVLYVLSIDRIGRNYDEIIAEWRELTRDRGVDIVVLDMPLLDTRSDAEGVTGAFISDIVLQLLAYVAHLEREKIRERQAQGIAAARARGKHLGRPRIARPDCYEAVREEFLRGDLTRRQAARRLQVSVSTFDRWRAEDGACAQTAG</sequence>
<evidence type="ECO:0000256" key="3">
    <source>
        <dbReference type="ARBA" id="ARBA00023172"/>
    </source>
</evidence>
<dbReference type="InterPro" id="IPR006118">
    <property type="entry name" value="Recombinase_CS"/>
</dbReference>
<name>A0AAV5B2Y3_9ACTN</name>
<feature type="domain" description="Resolvase/invertase-type recombinase catalytic" evidence="6">
    <location>
        <begin position="4"/>
        <end position="147"/>
    </location>
</feature>
<evidence type="ECO:0000256" key="4">
    <source>
        <dbReference type="PIRSR" id="PIRSR606118-50"/>
    </source>
</evidence>
<dbReference type="EMBL" id="BQKC01000001">
    <property type="protein sequence ID" value="GJM55194.1"/>
    <property type="molecule type" value="Genomic_DNA"/>
</dbReference>
<dbReference type="Gene3D" id="3.40.50.1390">
    <property type="entry name" value="Resolvase, N-terminal catalytic domain"/>
    <property type="match status" value="1"/>
</dbReference>
<dbReference type="CDD" id="cd03768">
    <property type="entry name" value="SR_ResInv"/>
    <property type="match status" value="1"/>
</dbReference>
<dbReference type="GO" id="GO:0000150">
    <property type="term" value="F:DNA strand exchange activity"/>
    <property type="evidence" value="ECO:0007669"/>
    <property type="project" value="InterPro"/>
</dbReference>
<protein>
    <submittedName>
        <fullName evidence="7">Resolvase</fullName>
    </submittedName>
</protein>
<evidence type="ECO:0000259" key="6">
    <source>
        <dbReference type="PROSITE" id="PS51736"/>
    </source>
</evidence>
<keyword evidence="1" id="KW-0229">DNA integration</keyword>
<keyword evidence="2" id="KW-0238">DNA-binding</keyword>
<feature type="active site" description="O-(5'-phospho-DNA)-serine intermediate" evidence="4 5">
    <location>
        <position position="12"/>
    </location>
</feature>
<dbReference type="Pfam" id="PF00239">
    <property type="entry name" value="Resolvase"/>
    <property type="match status" value="1"/>
</dbReference>
<gene>
    <name evidence="7" type="ORF">ATOP_08490</name>
</gene>
<comment type="caution">
    <text evidence="7">The sequence shown here is derived from an EMBL/GenBank/DDBJ whole genome shotgun (WGS) entry which is preliminary data.</text>
</comment>
<evidence type="ECO:0000313" key="7">
    <source>
        <dbReference type="EMBL" id="GJM55194.1"/>
    </source>
</evidence>
<organism evidence="7 8">
    <name type="scientific">Granulimonas faecalis</name>
    <dbReference type="NCBI Taxonomy" id="2894155"/>
    <lineage>
        <taxon>Bacteria</taxon>
        <taxon>Bacillati</taxon>
        <taxon>Actinomycetota</taxon>
        <taxon>Coriobacteriia</taxon>
        <taxon>Coriobacteriales</taxon>
        <taxon>Kribbibacteriaceae</taxon>
        <taxon>Granulimonas</taxon>
    </lineage>
</organism>
<dbReference type="InterPro" id="IPR036162">
    <property type="entry name" value="Resolvase-like_N_sf"/>
</dbReference>
<evidence type="ECO:0000256" key="1">
    <source>
        <dbReference type="ARBA" id="ARBA00022908"/>
    </source>
</evidence>
<dbReference type="RefSeq" id="WP_265590730.1">
    <property type="nucleotide sequence ID" value="NZ_BQKC01000001.1"/>
</dbReference>
<dbReference type="InterPro" id="IPR006119">
    <property type="entry name" value="Resolv_N"/>
</dbReference>
<dbReference type="PROSITE" id="PS00397">
    <property type="entry name" value="RECOMBINASES_1"/>
    <property type="match status" value="1"/>
</dbReference>
<evidence type="ECO:0000256" key="5">
    <source>
        <dbReference type="PROSITE-ProRule" id="PRU10137"/>
    </source>
</evidence>
<evidence type="ECO:0000256" key="2">
    <source>
        <dbReference type="ARBA" id="ARBA00023125"/>
    </source>
</evidence>
<dbReference type="PROSITE" id="PS51736">
    <property type="entry name" value="RECOMBINASES_3"/>
    <property type="match status" value="1"/>
</dbReference>
<proteinExistence type="predicted"/>
<dbReference type="PANTHER" id="PTHR30461:SF2">
    <property type="entry name" value="SERINE RECOMBINASE PINE-RELATED"/>
    <property type="match status" value="1"/>
</dbReference>
<evidence type="ECO:0000313" key="8">
    <source>
        <dbReference type="Proteomes" id="UP001055025"/>
    </source>
</evidence>
<dbReference type="PANTHER" id="PTHR30461">
    <property type="entry name" value="DNA-INVERTASE FROM LAMBDOID PROPHAGE"/>
    <property type="match status" value="1"/>
</dbReference>
<dbReference type="Proteomes" id="UP001055025">
    <property type="component" value="Unassembled WGS sequence"/>
</dbReference>
<dbReference type="SMART" id="SM00857">
    <property type="entry name" value="Resolvase"/>
    <property type="match status" value="1"/>
</dbReference>
<reference evidence="7" key="1">
    <citation type="journal article" date="2022" name="Int. J. Syst. Evol. Microbiol.">
        <title>Granulimonas faecalis gen. nov., sp. nov., and Leptogranulimonas caecicola gen. nov., sp. nov., novel lactate-producing Atopobiaceae bacteria isolated from mouse intestines, and an emended description of the family Atopobiaceae.</title>
        <authorList>
            <person name="Morinaga K."/>
            <person name="Kusada H."/>
            <person name="Sakamoto S."/>
            <person name="Murakami T."/>
            <person name="Toyoda A."/>
            <person name="Mori H."/>
            <person name="Meng X.Y."/>
            <person name="Takashino M."/>
            <person name="Murotomi K."/>
            <person name="Tamaki H."/>
        </authorList>
    </citation>
    <scope>NUCLEOTIDE SEQUENCE</scope>
    <source>
        <strain evidence="7">OPF53</strain>
    </source>
</reference>
<keyword evidence="3" id="KW-0233">DNA recombination</keyword>
<dbReference type="SUPFAM" id="SSF53041">
    <property type="entry name" value="Resolvase-like"/>
    <property type="match status" value="1"/>
</dbReference>
<dbReference type="GO" id="GO:0015074">
    <property type="term" value="P:DNA integration"/>
    <property type="evidence" value="ECO:0007669"/>
    <property type="project" value="UniProtKB-KW"/>
</dbReference>
<accession>A0AAV5B2Y3</accession>